<proteinExistence type="predicted"/>
<feature type="transmembrane region" description="Helical" evidence="1">
    <location>
        <begin position="264"/>
        <end position="282"/>
    </location>
</feature>
<evidence type="ECO:0008006" key="4">
    <source>
        <dbReference type="Google" id="ProtNLM"/>
    </source>
</evidence>
<feature type="transmembrane region" description="Helical" evidence="1">
    <location>
        <begin position="119"/>
        <end position="146"/>
    </location>
</feature>
<evidence type="ECO:0000256" key="1">
    <source>
        <dbReference type="SAM" id="Phobius"/>
    </source>
</evidence>
<feature type="transmembrane region" description="Helical" evidence="1">
    <location>
        <begin position="288"/>
        <end position="305"/>
    </location>
</feature>
<accession>A0A1F5PL51</accession>
<keyword evidence="1" id="KW-1133">Transmembrane helix</keyword>
<sequence length="475" mass="54460">MPDRLKYIFKYIFTRQNLIVISACLAFLIYKLSNLAWRFGDGNAYLYMVDQFLHGHWPYRDFFLADPPFFVLFLSLVRTIFGTHWLWYQTIPVILQIINAVLLWRLLKPTNHLAFLAPVLYLFSFTVLATSDFSTGVQLVVLFALLGDFLYQARHPFWSGVFWSLAALTKLYALPALLGWLLYLILAKKFSWHFIWGLAASGTIVMLPFLLMSPRGLIDSIILHQLHRTSGLNSWAVWRFFLSHEWAFWLAGLAGVFYKSGREYFWPLAFSVIFFLFFRDLYYLYLSFLFPYLVLLSVGFAARAVQSPEVRPLALVALLALVVNLLFGFYQYQTTVLLSGRFLNVQEIGSFLQAQTAHSQIYGSHELAPAVALLSGKKLFGNYIDTNAQVFSAGTLDLETVSRQAATEGIYLLARISDYPEYGINQTGFEGYFSRAVFVEFCQPLKLFPSTSNETDNYIGIYDCRPRLLPETSAD</sequence>
<feature type="transmembrane region" description="Helical" evidence="1">
    <location>
        <begin position="193"/>
        <end position="211"/>
    </location>
</feature>
<gene>
    <name evidence="2" type="ORF">A3E29_00970</name>
</gene>
<feature type="transmembrane region" description="Helical" evidence="1">
    <location>
        <begin position="236"/>
        <end position="257"/>
    </location>
</feature>
<evidence type="ECO:0000313" key="3">
    <source>
        <dbReference type="Proteomes" id="UP000177682"/>
    </source>
</evidence>
<feature type="transmembrane region" description="Helical" evidence="1">
    <location>
        <begin position="87"/>
        <end position="107"/>
    </location>
</feature>
<feature type="transmembrane region" description="Helical" evidence="1">
    <location>
        <begin position="161"/>
        <end position="186"/>
    </location>
</feature>
<dbReference type="AlphaFoldDB" id="A0A1F5PL51"/>
<feature type="transmembrane region" description="Helical" evidence="1">
    <location>
        <begin position="12"/>
        <end position="30"/>
    </location>
</feature>
<feature type="transmembrane region" description="Helical" evidence="1">
    <location>
        <begin position="312"/>
        <end position="332"/>
    </location>
</feature>
<keyword evidence="1" id="KW-0472">Membrane</keyword>
<evidence type="ECO:0000313" key="2">
    <source>
        <dbReference type="EMBL" id="OGE90685.1"/>
    </source>
</evidence>
<dbReference type="EMBL" id="MFEY01000004">
    <property type="protein sequence ID" value="OGE90685.1"/>
    <property type="molecule type" value="Genomic_DNA"/>
</dbReference>
<name>A0A1F5PL51_9BACT</name>
<keyword evidence="1" id="KW-0812">Transmembrane</keyword>
<organism evidence="2 3">
    <name type="scientific">Candidatus Doudnabacteria bacterium RIFCSPHIGHO2_12_FULL_48_16</name>
    <dbReference type="NCBI Taxonomy" id="1817838"/>
    <lineage>
        <taxon>Bacteria</taxon>
        <taxon>Candidatus Doudnaibacteriota</taxon>
    </lineage>
</organism>
<reference evidence="2 3" key="1">
    <citation type="journal article" date="2016" name="Nat. Commun.">
        <title>Thousands of microbial genomes shed light on interconnected biogeochemical processes in an aquifer system.</title>
        <authorList>
            <person name="Anantharaman K."/>
            <person name="Brown C.T."/>
            <person name="Hug L.A."/>
            <person name="Sharon I."/>
            <person name="Castelle C.J."/>
            <person name="Probst A.J."/>
            <person name="Thomas B.C."/>
            <person name="Singh A."/>
            <person name="Wilkins M.J."/>
            <person name="Karaoz U."/>
            <person name="Brodie E.L."/>
            <person name="Williams K.H."/>
            <person name="Hubbard S.S."/>
            <person name="Banfield J.F."/>
        </authorList>
    </citation>
    <scope>NUCLEOTIDE SEQUENCE [LARGE SCALE GENOMIC DNA]</scope>
</reference>
<comment type="caution">
    <text evidence="2">The sequence shown here is derived from an EMBL/GenBank/DDBJ whole genome shotgun (WGS) entry which is preliminary data.</text>
</comment>
<protein>
    <recommendedName>
        <fullName evidence="4">Glycosyltransferase RgtA/B/C/D-like domain-containing protein</fullName>
    </recommendedName>
</protein>
<dbReference type="Proteomes" id="UP000177682">
    <property type="component" value="Unassembled WGS sequence"/>
</dbReference>